<dbReference type="RefSeq" id="WP_284216654.1">
    <property type="nucleotide sequence ID" value="NZ_BSOT01000005.1"/>
</dbReference>
<evidence type="ECO:0000256" key="3">
    <source>
        <dbReference type="ARBA" id="ARBA00034487"/>
    </source>
</evidence>
<dbReference type="GO" id="GO:0032259">
    <property type="term" value="P:methylation"/>
    <property type="evidence" value="ECO:0007669"/>
    <property type="project" value="UniProtKB-KW"/>
</dbReference>
<proteinExistence type="inferred from homology"/>
<dbReference type="CDD" id="cd02440">
    <property type="entry name" value="AdoMet_MTases"/>
    <property type="match status" value="1"/>
</dbReference>
<dbReference type="Pfam" id="PF13847">
    <property type="entry name" value="Methyltransf_31"/>
    <property type="match status" value="1"/>
</dbReference>
<dbReference type="Gene3D" id="3.40.50.150">
    <property type="entry name" value="Vaccinia Virus protein VP39"/>
    <property type="match status" value="1"/>
</dbReference>
<comment type="catalytic activity">
    <reaction evidence="6">
        <text>arsenic triglutathione + [thioredoxin]-dithiol + S-adenosyl-L-methionine + 2 H2O = methylarsonous acid + [thioredoxin]-disulfide + 3 glutathione + S-adenosyl-L-homocysteine + H(+)</text>
        <dbReference type="Rhea" id="RHEA:69460"/>
        <dbReference type="Rhea" id="RHEA-COMP:10698"/>
        <dbReference type="Rhea" id="RHEA-COMP:10700"/>
        <dbReference type="ChEBI" id="CHEBI:15377"/>
        <dbReference type="ChEBI" id="CHEBI:15378"/>
        <dbReference type="ChEBI" id="CHEBI:17826"/>
        <dbReference type="ChEBI" id="CHEBI:29950"/>
        <dbReference type="ChEBI" id="CHEBI:50058"/>
        <dbReference type="ChEBI" id="CHEBI:57856"/>
        <dbReference type="ChEBI" id="CHEBI:57925"/>
        <dbReference type="ChEBI" id="CHEBI:59789"/>
        <dbReference type="ChEBI" id="CHEBI:183640"/>
        <dbReference type="EC" id="2.1.1.137"/>
    </reaction>
</comment>
<dbReference type="GO" id="GO:0030791">
    <property type="term" value="F:arsenite methyltransferase activity"/>
    <property type="evidence" value="ECO:0007669"/>
    <property type="project" value="UniProtKB-EC"/>
</dbReference>
<evidence type="ECO:0000256" key="6">
    <source>
        <dbReference type="ARBA" id="ARBA00047941"/>
    </source>
</evidence>
<reference evidence="10" key="1">
    <citation type="journal article" date="2014" name="Int. J. Syst. Evol. Microbiol.">
        <title>Complete genome sequence of Corynebacterium casei LMG S-19264T (=DSM 44701T), isolated from a smear-ripened cheese.</title>
        <authorList>
            <consortium name="US DOE Joint Genome Institute (JGI-PGF)"/>
            <person name="Walter F."/>
            <person name="Albersmeier A."/>
            <person name="Kalinowski J."/>
            <person name="Ruckert C."/>
        </authorList>
    </citation>
    <scope>NUCLEOTIDE SEQUENCE</scope>
    <source>
        <strain evidence="10">NBRC 110023</strain>
    </source>
</reference>
<keyword evidence="2" id="KW-0949">S-adenosyl-L-methionine</keyword>
<dbReference type="InterPro" id="IPR025714">
    <property type="entry name" value="Methyltranfer_dom"/>
</dbReference>
<comment type="caution">
    <text evidence="10">The sequence shown here is derived from an EMBL/GenBank/DDBJ whole genome shotgun (WGS) entry which is preliminary data.</text>
</comment>
<keyword evidence="11" id="KW-1185">Reference proteome</keyword>
<evidence type="ECO:0000256" key="5">
    <source>
        <dbReference type="ARBA" id="ARBA00034545"/>
    </source>
</evidence>
<dbReference type="EC" id="2.1.1.137" evidence="4"/>
<dbReference type="Proteomes" id="UP001156601">
    <property type="component" value="Unassembled WGS sequence"/>
</dbReference>
<evidence type="ECO:0000313" key="11">
    <source>
        <dbReference type="Proteomes" id="UP001156601"/>
    </source>
</evidence>
<evidence type="ECO:0000256" key="4">
    <source>
        <dbReference type="ARBA" id="ARBA00034521"/>
    </source>
</evidence>
<dbReference type="AlphaFoldDB" id="A0AA37WHV2"/>
<dbReference type="Gene3D" id="3.40.5.100">
    <property type="match status" value="1"/>
</dbReference>
<dbReference type="EMBL" id="BSOT01000005">
    <property type="protein sequence ID" value="GLR70353.1"/>
    <property type="molecule type" value="Genomic_DNA"/>
</dbReference>
<name>A0AA37WHV2_9ALTE</name>
<evidence type="ECO:0000256" key="1">
    <source>
        <dbReference type="ARBA" id="ARBA00022679"/>
    </source>
</evidence>
<dbReference type="PANTHER" id="PTHR43675">
    <property type="entry name" value="ARSENITE METHYLTRANSFERASE"/>
    <property type="match status" value="1"/>
</dbReference>
<comment type="catalytic activity">
    <reaction evidence="7">
        <text>arsenic triglutathione + 2 [thioredoxin]-dithiol + 2 S-adenosyl-L-methionine + H2O = dimethylarsinous acid + 2 [thioredoxin]-disulfide + 3 glutathione + 2 S-adenosyl-L-homocysteine + 2 H(+)</text>
        <dbReference type="Rhea" id="RHEA:69464"/>
        <dbReference type="Rhea" id="RHEA-COMP:10698"/>
        <dbReference type="Rhea" id="RHEA-COMP:10700"/>
        <dbReference type="ChEBI" id="CHEBI:15377"/>
        <dbReference type="ChEBI" id="CHEBI:15378"/>
        <dbReference type="ChEBI" id="CHEBI:23808"/>
        <dbReference type="ChEBI" id="CHEBI:29950"/>
        <dbReference type="ChEBI" id="CHEBI:50058"/>
        <dbReference type="ChEBI" id="CHEBI:57856"/>
        <dbReference type="ChEBI" id="CHEBI:57925"/>
        <dbReference type="ChEBI" id="CHEBI:59789"/>
        <dbReference type="ChEBI" id="CHEBI:183640"/>
        <dbReference type="EC" id="2.1.1.137"/>
    </reaction>
</comment>
<dbReference type="SUPFAM" id="SSF53335">
    <property type="entry name" value="S-adenosyl-L-methionine-dependent methyltransferases"/>
    <property type="match status" value="1"/>
</dbReference>
<dbReference type="InterPro" id="IPR026669">
    <property type="entry name" value="Arsenite_MeTrfase-like"/>
</dbReference>
<evidence type="ECO:0000256" key="2">
    <source>
        <dbReference type="ARBA" id="ARBA00022691"/>
    </source>
</evidence>
<dbReference type="PANTHER" id="PTHR43675:SF8">
    <property type="entry name" value="ARSENITE METHYLTRANSFERASE"/>
    <property type="match status" value="1"/>
</dbReference>
<protein>
    <recommendedName>
        <fullName evidence="5">Arsenite methyltransferase</fullName>
        <ecNumber evidence="4">2.1.1.137</ecNumber>
    </recommendedName>
</protein>
<gene>
    <name evidence="10" type="ORF">GCM10007852_12610</name>
</gene>
<sequence>MREQTSNQQVQDDVKDYYGKVLSNSNDLQTDACCTDAHMPDFVKKALINVHDEVLMKYYGCGLILPEHLAGKTILDLGCGAGRDCYVLAQLVGETGKVIGIDMTDEQIAVAKRHQEYHQEKFSYKSSNTEFKQGYIERLDELDLKDNSVDIIVSNCVINLSPDKESVLKEAYRVLKPGGEIYFSDVYASRRISRKLANDPELYGECLSGALYWNDFHNLAKKSGFLDPRLVTDRPLEINNETVAAKIGHIDFFSATYRLFKLPALETHCEDYGQAVIYKGGIPHHEECFVLDSHHTIHKGKVFPVCGNTWRMLKDTRFAEFFEFIGNFDTHYGIFPDCGDLMPFSQTKTGTLAGGGCC</sequence>
<comment type="catalytic activity">
    <reaction evidence="8">
        <text>arsenic triglutathione + 3 [thioredoxin]-dithiol + 3 S-adenosyl-L-methionine = trimethylarsine + 3 [thioredoxin]-disulfide + 3 glutathione + 3 S-adenosyl-L-homocysteine + 3 H(+)</text>
        <dbReference type="Rhea" id="RHEA:69432"/>
        <dbReference type="Rhea" id="RHEA-COMP:10698"/>
        <dbReference type="Rhea" id="RHEA-COMP:10700"/>
        <dbReference type="ChEBI" id="CHEBI:15378"/>
        <dbReference type="ChEBI" id="CHEBI:27130"/>
        <dbReference type="ChEBI" id="CHEBI:29950"/>
        <dbReference type="ChEBI" id="CHEBI:50058"/>
        <dbReference type="ChEBI" id="CHEBI:57856"/>
        <dbReference type="ChEBI" id="CHEBI:57925"/>
        <dbReference type="ChEBI" id="CHEBI:59789"/>
        <dbReference type="ChEBI" id="CHEBI:183640"/>
        <dbReference type="EC" id="2.1.1.137"/>
    </reaction>
</comment>
<evidence type="ECO:0000256" key="8">
    <source>
        <dbReference type="ARBA" id="ARBA00048428"/>
    </source>
</evidence>
<organism evidence="10 11">
    <name type="scientific">Agaribacter marinus</name>
    <dbReference type="NCBI Taxonomy" id="1431249"/>
    <lineage>
        <taxon>Bacteria</taxon>
        <taxon>Pseudomonadati</taxon>
        <taxon>Pseudomonadota</taxon>
        <taxon>Gammaproteobacteria</taxon>
        <taxon>Alteromonadales</taxon>
        <taxon>Alteromonadaceae</taxon>
        <taxon>Agaribacter</taxon>
    </lineage>
</organism>
<keyword evidence="10" id="KW-0489">Methyltransferase</keyword>
<dbReference type="InterPro" id="IPR029063">
    <property type="entry name" value="SAM-dependent_MTases_sf"/>
</dbReference>
<keyword evidence="1" id="KW-0808">Transferase</keyword>
<evidence type="ECO:0000256" key="7">
    <source>
        <dbReference type="ARBA" id="ARBA00047943"/>
    </source>
</evidence>
<comment type="similarity">
    <text evidence="3">Belongs to the methyltransferase superfamily. Arsenite methyltransferase family.</text>
</comment>
<reference evidence="10" key="2">
    <citation type="submission" date="2023-01" db="EMBL/GenBank/DDBJ databases">
        <title>Draft genome sequence of Agaribacter marinus strain NBRC 110023.</title>
        <authorList>
            <person name="Sun Q."/>
            <person name="Mori K."/>
        </authorList>
    </citation>
    <scope>NUCLEOTIDE SEQUENCE</scope>
    <source>
        <strain evidence="10">NBRC 110023</strain>
    </source>
</reference>
<evidence type="ECO:0000313" key="10">
    <source>
        <dbReference type="EMBL" id="GLR70353.1"/>
    </source>
</evidence>
<accession>A0AA37WHV2</accession>
<feature type="domain" description="Methyltransferase" evidence="9">
    <location>
        <begin position="70"/>
        <end position="223"/>
    </location>
</feature>
<evidence type="ECO:0000259" key="9">
    <source>
        <dbReference type="Pfam" id="PF13847"/>
    </source>
</evidence>